<evidence type="ECO:0000259" key="12">
    <source>
        <dbReference type="Pfam" id="PF02709"/>
    </source>
</evidence>
<evidence type="ECO:0000256" key="11">
    <source>
        <dbReference type="RuleBase" id="RU368121"/>
    </source>
</evidence>
<keyword evidence="4 11" id="KW-0328">Glycosyltransferase</keyword>
<dbReference type="Gene3D" id="3.90.550.10">
    <property type="entry name" value="Spore Coat Polysaccharide Biosynthesis Protein SpsA, Chain A"/>
    <property type="match status" value="1"/>
</dbReference>
<keyword evidence="6" id="KW-0812">Transmembrane</keyword>
<gene>
    <name evidence="14" type="ORF">CVLEPA_LOCUS24905</name>
</gene>
<accession>A0ABP0GKQ6</accession>
<dbReference type="SUPFAM" id="SSF53448">
    <property type="entry name" value="Nucleotide-diphospho-sugar transferases"/>
    <property type="match status" value="1"/>
</dbReference>
<evidence type="ECO:0000256" key="8">
    <source>
        <dbReference type="ARBA" id="ARBA00022989"/>
    </source>
</evidence>
<comment type="subcellular location">
    <subcellularLocation>
        <location evidence="1">Membrane</location>
        <topology evidence="1">Single-pass type II membrane protein</topology>
    </subcellularLocation>
</comment>
<evidence type="ECO:0000256" key="5">
    <source>
        <dbReference type="ARBA" id="ARBA00022679"/>
    </source>
</evidence>
<keyword evidence="5 11" id="KW-0808">Transferase</keyword>
<organism evidence="14 15">
    <name type="scientific">Clavelina lepadiformis</name>
    <name type="common">Light-bulb sea squirt</name>
    <name type="synonym">Ascidia lepadiformis</name>
    <dbReference type="NCBI Taxonomy" id="159417"/>
    <lineage>
        <taxon>Eukaryota</taxon>
        <taxon>Metazoa</taxon>
        <taxon>Chordata</taxon>
        <taxon>Tunicata</taxon>
        <taxon>Ascidiacea</taxon>
        <taxon>Aplousobranchia</taxon>
        <taxon>Clavelinidae</taxon>
        <taxon>Clavelina</taxon>
    </lineage>
</organism>
<evidence type="ECO:0000256" key="3">
    <source>
        <dbReference type="ARBA" id="ARBA00005735"/>
    </source>
</evidence>
<keyword evidence="7 11" id="KW-0735">Signal-anchor</keyword>
<dbReference type="InterPro" id="IPR003859">
    <property type="entry name" value="Galactosyl_T"/>
</dbReference>
<evidence type="ECO:0000256" key="9">
    <source>
        <dbReference type="ARBA" id="ARBA00023136"/>
    </source>
</evidence>
<dbReference type="PANTHER" id="PTHR19300:SF61">
    <property type="entry name" value="BETA-1,4-N-ACETYLGALACTOSAMINYLTRANSFERASE"/>
    <property type="match status" value="1"/>
</dbReference>
<dbReference type="InterPro" id="IPR029044">
    <property type="entry name" value="Nucleotide-diphossugar_trans"/>
</dbReference>
<evidence type="ECO:0000256" key="2">
    <source>
        <dbReference type="ARBA" id="ARBA00004922"/>
    </source>
</evidence>
<evidence type="ECO:0000256" key="4">
    <source>
        <dbReference type="ARBA" id="ARBA00022676"/>
    </source>
</evidence>
<comment type="function">
    <text evidence="11">Catalyses the transfer of galactose onto proteins or lipids.</text>
</comment>
<feature type="domain" description="Galactosyltransferase N-terminal" evidence="13">
    <location>
        <begin position="175"/>
        <end position="223"/>
    </location>
</feature>
<name>A0ABP0GKQ6_CLALP</name>
<keyword evidence="10 11" id="KW-0325">Glycoprotein</keyword>
<dbReference type="Pfam" id="PF02709">
    <property type="entry name" value="Glyco_transf_7C"/>
    <property type="match status" value="1"/>
</dbReference>
<comment type="pathway">
    <text evidence="2 11">Protein modification; protein glycosylation.</text>
</comment>
<comment type="similarity">
    <text evidence="3 11">Belongs to the glycosyltransferase 7 family.</text>
</comment>
<dbReference type="PRINTS" id="PR02050">
    <property type="entry name" value="B14GALTRFASE"/>
</dbReference>
<comment type="caution">
    <text evidence="14">The sequence shown here is derived from an EMBL/GenBank/DDBJ whole genome shotgun (WGS) entry which is preliminary data.</text>
</comment>
<evidence type="ECO:0000313" key="14">
    <source>
        <dbReference type="EMBL" id="CAK8692170.1"/>
    </source>
</evidence>
<evidence type="ECO:0000259" key="13">
    <source>
        <dbReference type="Pfam" id="PF13733"/>
    </source>
</evidence>
<dbReference type="EMBL" id="CAWYQH010000130">
    <property type="protein sequence ID" value="CAK8692170.1"/>
    <property type="molecule type" value="Genomic_DNA"/>
</dbReference>
<evidence type="ECO:0000256" key="1">
    <source>
        <dbReference type="ARBA" id="ARBA00004606"/>
    </source>
</evidence>
<dbReference type="PANTHER" id="PTHR19300">
    <property type="entry name" value="BETA-1,4-GALACTOSYLTRANSFERASE"/>
    <property type="match status" value="1"/>
</dbReference>
<dbReference type="Pfam" id="PF13733">
    <property type="entry name" value="Glyco_transf_7N"/>
    <property type="match status" value="2"/>
</dbReference>
<proteinExistence type="inferred from homology"/>
<dbReference type="EC" id="2.4.1.-" evidence="11"/>
<keyword evidence="9" id="KW-0472">Membrane</keyword>
<feature type="domain" description="Galactosyltransferase C-terminal" evidence="12">
    <location>
        <begin position="274"/>
        <end position="351"/>
    </location>
</feature>
<evidence type="ECO:0000256" key="10">
    <source>
        <dbReference type="ARBA" id="ARBA00023180"/>
    </source>
</evidence>
<dbReference type="Proteomes" id="UP001642483">
    <property type="component" value="Unassembled WGS sequence"/>
</dbReference>
<protein>
    <recommendedName>
        <fullName evidence="11">Beta-1,4-galactosyltransferase</fullName>
        <ecNumber evidence="11">2.4.1.-</ecNumber>
    </recommendedName>
</protein>
<dbReference type="InterPro" id="IPR027791">
    <property type="entry name" value="Galactosyl_T_C"/>
</dbReference>
<sequence>MSLIQMASFVAKLPEGSGSKCFSEDVLLNDDKPLRTNQREVNVETNIFHSDSVSEATERDTSSLHEAMLDLQQVIPYSRFVGFAKSSKNDAKRIFDGLLNFSIAQTPFSKIDKNISIKVPSSSFGKDKTSTYIQNVNGDKTEDNLSTTLNSVNSTKGKLAEQNHSLSRNDELPQCPLQPPNLQGPLNISFAIEPQTMDKIKGNNPLVKEGGSYQPPHCTSHWKNGTGKFNRAKLLNIGFTESIKDDDFQCFVFHDVDLILENDKAIYSCPEHPRHLGVANSKYSYRLPYNEYFGGVTEMTKEQFTKVNGHSNIYWGWGGEEDDLYKRVIANRMTIIRYSSDISRYRSMFHKRDEGNEVNPQRMDLLRKAHLMMEKDGLNSLTYKVIANENYPLFTNITVDLFGPEK</sequence>
<evidence type="ECO:0000256" key="7">
    <source>
        <dbReference type="ARBA" id="ARBA00022968"/>
    </source>
</evidence>
<feature type="domain" description="Galactosyltransferase N-terminal" evidence="13">
    <location>
        <begin position="224"/>
        <end position="270"/>
    </location>
</feature>
<keyword evidence="15" id="KW-1185">Reference proteome</keyword>
<evidence type="ECO:0000256" key="6">
    <source>
        <dbReference type="ARBA" id="ARBA00022692"/>
    </source>
</evidence>
<evidence type="ECO:0000313" key="15">
    <source>
        <dbReference type="Proteomes" id="UP001642483"/>
    </source>
</evidence>
<reference evidence="14 15" key="1">
    <citation type="submission" date="2024-02" db="EMBL/GenBank/DDBJ databases">
        <authorList>
            <person name="Daric V."/>
            <person name="Darras S."/>
        </authorList>
    </citation>
    <scope>NUCLEOTIDE SEQUENCE [LARGE SCALE GENOMIC DNA]</scope>
</reference>
<keyword evidence="8" id="KW-1133">Transmembrane helix</keyword>
<dbReference type="InterPro" id="IPR027995">
    <property type="entry name" value="Galactosyl_T_N"/>
</dbReference>